<feature type="compositionally biased region" description="Polar residues" evidence="1">
    <location>
        <begin position="740"/>
        <end position="753"/>
    </location>
</feature>
<feature type="compositionally biased region" description="Low complexity" evidence="1">
    <location>
        <begin position="537"/>
        <end position="548"/>
    </location>
</feature>
<feature type="compositionally biased region" description="Low complexity" evidence="1">
    <location>
        <begin position="603"/>
        <end position="621"/>
    </location>
</feature>
<feature type="compositionally biased region" description="Polar residues" evidence="1">
    <location>
        <begin position="152"/>
        <end position="161"/>
    </location>
</feature>
<protein>
    <recommendedName>
        <fullName evidence="4">Phosphoglycerate mutase-like protein</fullName>
    </recommendedName>
</protein>
<keyword evidence="3" id="KW-1185">Reference proteome</keyword>
<gene>
    <name evidence="2" type="ORF">BU23DRAFT_500462</name>
</gene>
<dbReference type="SUPFAM" id="SSF53254">
    <property type="entry name" value="Phosphoglycerate mutase-like"/>
    <property type="match status" value="1"/>
</dbReference>
<name>A0A6A5VLX8_9PLEO</name>
<dbReference type="InterPro" id="IPR051710">
    <property type="entry name" value="Phosphatase_SH3-domain"/>
</dbReference>
<feature type="compositionally biased region" description="Basic and acidic residues" evidence="1">
    <location>
        <begin position="700"/>
        <end position="709"/>
    </location>
</feature>
<evidence type="ECO:0000256" key="1">
    <source>
        <dbReference type="SAM" id="MobiDB-lite"/>
    </source>
</evidence>
<feature type="region of interest" description="Disordered" evidence="1">
    <location>
        <begin position="641"/>
        <end position="782"/>
    </location>
</feature>
<evidence type="ECO:0008006" key="4">
    <source>
        <dbReference type="Google" id="ProtNLM"/>
    </source>
</evidence>
<dbReference type="PANTHER" id="PTHR16469:SF27">
    <property type="entry name" value="UBIQUITIN-ASSOCIATED AND SH3 DOMAIN-CONTAINING BA-RELATED"/>
    <property type="match status" value="1"/>
</dbReference>
<feature type="region of interest" description="Disordered" evidence="1">
    <location>
        <begin position="62"/>
        <end position="98"/>
    </location>
</feature>
<feature type="region of interest" description="Disordered" evidence="1">
    <location>
        <begin position="527"/>
        <end position="623"/>
    </location>
</feature>
<feature type="compositionally biased region" description="Basic and acidic residues" evidence="1">
    <location>
        <begin position="167"/>
        <end position="176"/>
    </location>
</feature>
<dbReference type="InterPro" id="IPR029033">
    <property type="entry name" value="His_PPase_superfam"/>
</dbReference>
<dbReference type="Gene3D" id="3.40.50.1240">
    <property type="entry name" value="Phosphoglycerate mutase-like"/>
    <property type="match status" value="2"/>
</dbReference>
<feature type="compositionally biased region" description="Polar residues" evidence="1">
    <location>
        <begin position="665"/>
        <end position="683"/>
    </location>
</feature>
<feature type="compositionally biased region" description="Polar residues" evidence="1">
    <location>
        <begin position="67"/>
        <end position="92"/>
    </location>
</feature>
<dbReference type="AlphaFoldDB" id="A0A6A5VLX8"/>
<dbReference type="EMBL" id="ML976663">
    <property type="protein sequence ID" value="KAF1977570.1"/>
    <property type="molecule type" value="Genomic_DNA"/>
</dbReference>
<evidence type="ECO:0000313" key="2">
    <source>
        <dbReference type="EMBL" id="KAF1977570.1"/>
    </source>
</evidence>
<organism evidence="2 3">
    <name type="scientific">Bimuria novae-zelandiae CBS 107.79</name>
    <dbReference type="NCBI Taxonomy" id="1447943"/>
    <lineage>
        <taxon>Eukaryota</taxon>
        <taxon>Fungi</taxon>
        <taxon>Dikarya</taxon>
        <taxon>Ascomycota</taxon>
        <taxon>Pezizomycotina</taxon>
        <taxon>Dothideomycetes</taxon>
        <taxon>Pleosporomycetidae</taxon>
        <taxon>Pleosporales</taxon>
        <taxon>Massarineae</taxon>
        <taxon>Didymosphaeriaceae</taxon>
        <taxon>Bimuria</taxon>
    </lineage>
</organism>
<reference evidence="2" key="1">
    <citation type="journal article" date="2020" name="Stud. Mycol.">
        <title>101 Dothideomycetes genomes: a test case for predicting lifestyles and emergence of pathogens.</title>
        <authorList>
            <person name="Haridas S."/>
            <person name="Albert R."/>
            <person name="Binder M."/>
            <person name="Bloem J."/>
            <person name="Labutti K."/>
            <person name="Salamov A."/>
            <person name="Andreopoulos B."/>
            <person name="Baker S."/>
            <person name="Barry K."/>
            <person name="Bills G."/>
            <person name="Bluhm B."/>
            <person name="Cannon C."/>
            <person name="Castanera R."/>
            <person name="Culley D."/>
            <person name="Daum C."/>
            <person name="Ezra D."/>
            <person name="Gonzalez J."/>
            <person name="Henrissat B."/>
            <person name="Kuo A."/>
            <person name="Liang C."/>
            <person name="Lipzen A."/>
            <person name="Lutzoni F."/>
            <person name="Magnuson J."/>
            <person name="Mondo S."/>
            <person name="Nolan M."/>
            <person name="Ohm R."/>
            <person name="Pangilinan J."/>
            <person name="Park H.-J."/>
            <person name="Ramirez L."/>
            <person name="Alfaro M."/>
            <person name="Sun H."/>
            <person name="Tritt A."/>
            <person name="Yoshinaga Y."/>
            <person name="Zwiers L.-H."/>
            <person name="Turgeon B."/>
            <person name="Goodwin S."/>
            <person name="Spatafora J."/>
            <person name="Crous P."/>
            <person name="Grigoriev I."/>
        </authorList>
    </citation>
    <scope>NUCLEOTIDE SEQUENCE</scope>
    <source>
        <strain evidence="2">CBS 107.79</strain>
    </source>
</reference>
<feature type="compositionally biased region" description="Gly residues" evidence="1">
    <location>
        <begin position="725"/>
        <end position="735"/>
    </location>
</feature>
<feature type="compositionally biased region" description="Basic and acidic residues" evidence="1">
    <location>
        <begin position="759"/>
        <end position="768"/>
    </location>
</feature>
<evidence type="ECO:0000313" key="3">
    <source>
        <dbReference type="Proteomes" id="UP000800036"/>
    </source>
</evidence>
<dbReference type="OrthoDB" id="3898179at2759"/>
<accession>A0A6A5VLX8</accession>
<feature type="region of interest" description="Disordered" evidence="1">
    <location>
        <begin position="125"/>
        <end position="190"/>
    </location>
</feature>
<dbReference type="Proteomes" id="UP000800036">
    <property type="component" value="Unassembled WGS sequence"/>
</dbReference>
<sequence length="782" mass="83543">MAKGPAVVIVARHGARLDAADKQWHLTSPIPYDPPVTYGGWSQGKALGLRIASLLHAREIEKANDAKNGSNADPTQNGSNDSGKSTNGTASNAKKRKHKIIIHSSPFLRCVQTSTAIAAGISQFQPPRDEAPASAPNLKVPQPSKDREKSPLGNSPSSSAAVQPVRPRAEEPESPPKKRKSGWLRLTNPAVNSKPYIGPEKILLRIDAFLGEWLSPDYYEDITPPPNSTMMVAGAKADLLRRSDYVEAPPRAPDSKGHFPGGWVRSNAASAMNIRNNSRQNTQDGGFPSLGSLAQALPQRERSSSHGSLLSRQRSRSQDPVELAAAHKTNSHLYDAPNPAYAVSPSDPIPRGYVTHARDACLKVDFQWDSMREPQQWGDGGEFGDEWSTMHKRFRRGLAGMMQWYRAHGTKTLPPQNMLPGFTFSERTTAAPKVIPSSEPKNKDDDDDEELVLILVTHGAGCNALLGAITNQPVLMDIGLASLSMAVRSEVPRTSSCSTIYSRRSSVADPGMADTYEMKLMASMDHLRPGVDPSKLSQAQSPAAAASPTIGLDYRPPRRKGTSGTSGTSTPVEPIGSPFSLGAPARSRWNGSLGSIRKPSRESLGSNLLSNPASGSASPSVGGSGLWGGALKSIFFNEMQQDGRSSPGADMVEAFNSHPKPTSHAIWSQTQPSNGASSNSSPIPTVDGSASPKTPAVNGNEDHEKHDDVAPLFAPKKATSTKASGGAGAAAGGLWGASKPQVQSNGLWNNSSVMWGPPKLDDVYEHGRGPKRRWTMTEREQG</sequence>
<feature type="region of interest" description="Disordered" evidence="1">
    <location>
        <begin position="277"/>
        <end position="323"/>
    </location>
</feature>
<dbReference type="PANTHER" id="PTHR16469">
    <property type="entry name" value="UBIQUITIN-ASSOCIATED AND SH3 DOMAIN-CONTAINING BA-RELATED"/>
    <property type="match status" value="1"/>
</dbReference>
<proteinExistence type="predicted"/>